<keyword evidence="1 2" id="KW-0418">Kinase</keyword>
<dbReference type="Gene3D" id="1.20.1270.240">
    <property type="match status" value="1"/>
</dbReference>
<keyword evidence="3" id="KW-1185">Reference proteome</keyword>
<organism evidence="2 3">
    <name type="scientific">Nocardiopsis gilva YIM 90087</name>
    <dbReference type="NCBI Taxonomy" id="1235441"/>
    <lineage>
        <taxon>Bacteria</taxon>
        <taxon>Bacillati</taxon>
        <taxon>Actinomycetota</taxon>
        <taxon>Actinomycetes</taxon>
        <taxon>Streptosporangiales</taxon>
        <taxon>Nocardiopsidaceae</taxon>
        <taxon>Nocardiopsis</taxon>
    </lineage>
</organism>
<sequence>MAPPVADRVAELTGRAVAALAPLGSSHAWELYRAELADGADVFVKALPDGTPDGEFAGLFATEAWGLEWLGGSFGSPVPEVLGADERTLVLSWVSERPPTPEAAERFGHQLAGMHATPAEHFGAPRDGYIGPLPLDNTPRDSWPEFYAEQRLLPYLARATDRGVLTPADVRVIERAIDAIGDLPGAPEPPARIHGDLWSGNVIWQDDGAVIVDPAAHGGHREADLAMLALFGLPYLDRVRDGYNEAFPLAAGWRGRIALHQLHPLLVHACLFGAAYRITALNAAQAVLGEV</sequence>
<dbReference type="SUPFAM" id="SSF56112">
    <property type="entry name" value="Protein kinase-like (PK-like)"/>
    <property type="match status" value="1"/>
</dbReference>
<dbReference type="AlphaFoldDB" id="A0A223S402"/>
<name>A0A223S402_9ACTN</name>
<evidence type="ECO:0000256" key="1">
    <source>
        <dbReference type="PIRNR" id="PIRNR006221"/>
    </source>
</evidence>
<dbReference type="InterPro" id="IPR011009">
    <property type="entry name" value="Kinase-like_dom_sf"/>
</dbReference>
<dbReference type="InterPro" id="IPR016477">
    <property type="entry name" value="Fructo-/Ketosamine-3-kinase"/>
</dbReference>
<evidence type="ECO:0000313" key="3">
    <source>
        <dbReference type="Proteomes" id="UP000215005"/>
    </source>
</evidence>
<dbReference type="PANTHER" id="PTHR12149:SF8">
    <property type="entry name" value="PROTEIN-RIBULOSAMINE 3-KINASE"/>
    <property type="match status" value="1"/>
</dbReference>
<dbReference type="Pfam" id="PF03881">
    <property type="entry name" value="Fructosamin_kin"/>
    <property type="match status" value="1"/>
</dbReference>
<evidence type="ECO:0000313" key="2">
    <source>
        <dbReference type="EMBL" id="ASU82807.1"/>
    </source>
</evidence>
<dbReference type="KEGG" id="ngv:CDO52_08450"/>
<proteinExistence type="inferred from homology"/>
<dbReference type="Proteomes" id="UP000215005">
    <property type="component" value="Chromosome"/>
</dbReference>
<dbReference type="EMBL" id="CP022753">
    <property type="protein sequence ID" value="ASU82807.1"/>
    <property type="molecule type" value="Genomic_DNA"/>
</dbReference>
<comment type="similarity">
    <text evidence="1">Belongs to the fructosamine kinase family.</text>
</comment>
<reference evidence="2 3" key="1">
    <citation type="submission" date="2017-08" db="EMBL/GenBank/DDBJ databases">
        <title>The complete genome sequence of Nocardiopsis gilva YIM 90087.</title>
        <authorList>
            <person name="Yin M."/>
            <person name="Tang S."/>
        </authorList>
    </citation>
    <scope>NUCLEOTIDE SEQUENCE [LARGE SCALE GENOMIC DNA]</scope>
    <source>
        <strain evidence="2 3">YIM 90087</strain>
    </source>
</reference>
<dbReference type="PANTHER" id="PTHR12149">
    <property type="entry name" value="FRUCTOSAMINE 3 KINASE-RELATED PROTEIN"/>
    <property type="match status" value="1"/>
</dbReference>
<dbReference type="RefSeq" id="WP_017617366.1">
    <property type="nucleotide sequence ID" value="NZ_ANBG01000068.1"/>
</dbReference>
<keyword evidence="1" id="KW-0808">Transferase</keyword>
<gene>
    <name evidence="2" type="ORF">CDO52_08450</name>
</gene>
<dbReference type="PIRSF" id="PIRSF006221">
    <property type="entry name" value="Ketosamine-3-kinase"/>
    <property type="match status" value="1"/>
</dbReference>
<dbReference type="Gene3D" id="1.10.510.10">
    <property type="entry name" value="Transferase(Phosphotransferase) domain 1"/>
    <property type="match status" value="1"/>
</dbReference>
<dbReference type="Gene3D" id="3.30.200.20">
    <property type="entry name" value="Phosphorylase Kinase, domain 1"/>
    <property type="match status" value="1"/>
</dbReference>
<dbReference type="GO" id="GO:0016301">
    <property type="term" value="F:kinase activity"/>
    <property type="evidence" value="ECO:0007669"/>
    <property type="project" value="UniProtKB-UniRule"/>
</dbReference>
<protein>
    <submittedName>
        <fullName evidence="2">Fructosamine kinase</fullName>
    </submittedName>
</protein>
<accession>A0A223S402</accession>